<evidence type="ECO:0000256" key="3">
    <source>
        <dbReference type="ARBA" id="ARBA00022695"/>
    </source>
</evidence>
<feature type="domain" description="AAA+ ATPase" evidence="12">
    <location>
        <begin position="36"/>
        <end position="178"/>
    </location>
</feature>
<dbReference type="GO" id="GO:0003677">
    <property type="term" value="F:DNA binding"/>
    <property type="evidence" value="ECO:0007669"/>
    <property type="project" value="InterPro"/>
</dbReference>
<dbReference type="PRINTS" id="PR00300">
    <property type="entry name" value="CLPPROTEASEA"/>
</dbReference>
<evidence type="ECO:0000256" key="7">
    <source>
        <dbReference type="ARBA" id="ARBA00022833"/>
    </source>
</evidence>
<evidence type="ECO:0000256" key="10">
    <source>
        <dbReference type="ARBA" id="ARBA00049244"/>
    </source>
</evidence>
<evidence type="ECO:0000256" key="8">
    <source>
        <dbReference type="ARBA" id="ARBA00022840"/>
    </source>
</evidence>
<dbReference type="EMBL" id="MFEO01000024">
    <property type="protein sequence ID" value="OGE89262.1"/>
    <property type="molecule type" value="Genomic_DNA"/>
</dbReference>
<dbReference type="SMART" id="SM00382">
    <property type="entry name" value="AAA"/>
    <property type="match status" value="1"/>
</dbReference>
<dbReference type="Pfam" id="PF12169">
    <property type="entry name" value="DNA_pol3_gamma3"/>
    <property type="match status" value="1"/>
</dbReference>
<name>A0A1F5PHY3_9BACT</name>
<reference evidence="13 14" key="1">
    <citation type="journal article" date="2016" name="Nat. Commun.">
        <title>Thousands of microbial genomes shed light on interconnected biogeochemical processes in an aquifer system.</title>
        <authorList>
            <person name="Anantharaman K."/>
            <person name="Brown C.T."/>
            <person name="Hug L.A."/>
            <person name="Sharon I."/>
            <person name="Castelle C.J."/>
            <person name="Probst A.J."/>
            <person name="Thomas B.C."/>
            <person name="Singh A."/>
            <person name="Wilkins M.J."/>
            <person name="Karaoz U."/>
            <person name="Brodie E.L."/>
            <person name="Williams K.H."/>
            <person name="Hubbard S.S."/>
            <person name="Banfield J.F."/>
        </authorList>
    </citation>
    <scope>NUCLEOTIDE SEQUENCE [LARGE SCALE GENOMIC DNA]</scope>
</reference>
<dbReference type="EC" id="2.7.7.7" evidence="11"/>
<evidence type="ECO:0000256" key="9">
    <source>
        <dbReference type="ARBA" id="ARBA00022932"/>
    </source>
</evidence>
<dbReference type="STRING" id="1817828.A2722_01310"/>
<comment type="function">
    <text evidence="11">DNA polymerase III is a complex, multichain enzyme responsible for most of the replicative synthesis in bacteria. This DNA polymerase also exhibits 3' to 5' exonuclease activity.</text>
</comment>
<sequence>MGEVLYRQYRPQTFSEVINQDPIKRTLKNAVEAGNIAHAYLFTGPRGVGKTSLARILAKAANCLKLKGGEPCDACDNCVAIREGRFLDLIEIDAASNTGVDNIREIIEHVKFSPSSGKKKIIVIDEVHMLSKGAFNALLKTLEEPPAHAVFILATTELQKVPATIVSRTQRFDFRRLASSDIVPHLTAIAKKLKYRIADEALILVARASEGSLRDALSLLDQLASFTDGRATLEDAEDILGLPPFGMTQDFFDALITGGEAKSFAHVDSLIDRGFDMAQVISSLLQYLQMVASCKIQGAGQMESGLTPEDASRLREHASSATHEQLRRLLGRFIEAAEQMRYSKIPELPMQLAVMDFFAELQPQPSSTPSRAIPKADTRNIATTQNKRGRPAPQGALLDMREEIVGKWNELLEKMREYNHSLISSLRLASVIACDGETVTISFPYKFHKEAVEQRKNKLVVEAVMEEVYGRAFRLLCLVSAGGLDQKREATAEPRVVEVASSLGRADSLLDEAMKVFGKAEKPT</sequence>
<dbReference type="FunFam" id="1.10.8.60:FF:000013">
    <property type="entry name" value="DNA polymerase III subunit gamma/tau"/>
    <property type="match status" value="1"/>
</dbReference>
<dbReference type="Proteomes" id="UP000178377">
    <property type="component" value="Unassembled WGS sequence"/>
</dbReference>
<dbReference type="GO" id="GO:0003887">
    <property type="term" value="F:DNA-directed DNA polymerase activity"/>
    <property type="evidence" value="ECO:0007669"/>
    <property type="project" value="UniProtKB-KW"/>
</dbReference>
<proteinExistence type="inferred from homology"/>
<keyword evidence="2 11" id="KW-0808">Transferase</keyword>
<evidence type="ECO:0000256" key="2">
    <source>
        <dbReference type="ARBA" id="ARBA00022679"/>
    </source>
</evidence>
<dbReference type="InterPro" id="IPR050238">
    <property type="entry name" value="DNA_Rep/Repair_Clamp_Loader"/>
</dbReference>
<comment type="similarity">
    <text evidence="1 11">Belongs to the DnaX/STICHEL family.</text>
</comment>
<dbReference type="InterPro" id="IPR008921">
    <property type="entry name" value="DNA_pol3_clamp-load_cplx_C"/>
</dbReference>
<dbReference type="CDD" id="cd00009">
    <property type="entry name" value="AAA"/>
    <property type="match status" value="1"/>
</dbReference>
<protein>
    <recommendedName>
        <fullName evidence="11">DNA polymerase III subunit gamma/tau</fullName>
        <ecNumber evidence="11">2.7.7.7</ecNumber>
    </recommendedName>
</protein>
<dbReference type="Pfam" id="PF22608">
    <property type="entry name" value="DNAX_ATPase_lid"/>
    <property type="match status" value="1"/>
</dbReference>
<dbReference type="GO" id="GO:0006261">
    <property type="term" value="P:DNA-templated DNA replication"/>
    <property type="evidence" value="ECO:0007669"/>
    <property type="project" value="TreeGrafter"/>
</dbReference>
<accession>A0A1F5PHY3</accession>
<evidence type="ECO:0000256" key="5">
    <source>
        <dbReference type="ARBA" id="ARBA00022723"/>
    </source>
</evidence>
<keyword evidence="3 11" id="KW-0548">Nucleotidyltransferase</keyword>
<dbReference type="InterPro" id="IPR003593">
    <property type="entry name" value="AAA+_ATPase"/>
</dbReference>
<keyword evidence="5" id="KW-0479">Metal-binding</keyword>
<dbReference type="InterPro" id="IPR027417">
    <property type="entry name" value="P-loop_NTPase"/>
</dbReference>
<dbReference type="NCBIfam" id="NF004046">
    <property type="entry name" value="PRK05563.1"/>
    <property type="match status" value="1"/>
</dbReference>
<dbReference type="InterPro" id="IPR022754">
    <property type="entry name" value="DNA_pol_III_gamma-3"/>
</dbReference>
<dbReference type="Gene3D" id="1.10.8.60">
    <property type="match status" value="1"/>
</dbReference>
<dbReference type="InterPro" id="IPR045085">
    <property type="entry name" value="HLD_clamp_pol_III_gamma_tau"/>
</dbReference>
<dbReference type="GO" id="GO:0005524">
    <property type="term" value="F:ATP binding"/>
    <property type="evidence" value="ECO:0007669"/>
    <property type="project" value="UniProtKB-KW"/>
</dbReference>
<keyword evidence="9 11" id="KW-0239">DNA-directed DNA polymerase</keyword>
<dbReference type="Gene3D" id="1.20.272.10">
    <property type="match status" value="1"/>
</dbReference>
<evidence type="ECO:0000256" key="4">
    <source>
        <dbReference type="ARBA" id="ARBA00022705"/>
    </source>
</evidence>
<dbReference type="InterPro" id="IPR012763">
    <property type="entry name" value="DNA_pol_III_sug/sutau_N"/>
</dbReference>
<comment type="caution">
    <text evidence="13">The sequence shown here is derived from an EMBL/GenBank/DDBJ whole genome shotgun (WGS) entry which is preliminary data.</text>
</comment>
<evidence type="ECO:0000259" key="12">
    <source>
        <dbReference type="SMART" id="SM00382"/>
    </source>
</evidence>
<keyword evidence="7" id="KW-0862">Zinc</keyword>
<evidence type="ECO:0000256" key="1">
    <source>
        <dbReference type="ARBA" id="ARBA00006360"/>
    </source>
</evidence>
<dbReference type="SUPFAM" id="SSF48019">
    <property type="entry name" value="post-AAA+ oligomerization domain-like"/>
    <property type="match status" value="1"/>
</dbReference>
<gene>
    <name evidence="11" type="primary">dnaX</name>
    <name evidence="13" type="ORF">A2722_01310</name>
</gene>
<keyword evidence="8 11" id="KW-0067">ATP-binding</keyword>
<dbReference type="GO" id="GO:0046872">
    <property type="term" value="F:metal ion binding"/>
    <property type="evidence" value="ECO:0007669"/>
    <property type="project" value="UniProtKB-KW"/>
</dbReference>
<dbReference type="CDD" id="cd18137">
    <property type="entry name" value="HLD_clamp_pol_III_gamma_tau"/>
    <property type="match status" value="1"/>
</dbReference>
<dbReference type="NCBIfam" id="TIGR02397">
    <property type="entry name" value="dnaX_nterm"/>
    <property type="match status" value="1"/>
</dbReference>
<dbReference type="InterPro" id="IPR001270">
    <property type="entry name" value="ClpA/B"/>
</dbReference>
<evidence type="ECO:0000256" key="6">
    <source>
        <dbReference type="ARBA" id="ARBA00022741"/>
    </source>
</evidence>
<comment type="subunit">
    <text evidence="11">DNA polymerase III contains a core (composed of alpha, epsilon and theta chains) that associates with a tau subunit. This core dimerizes to form the POLIII' complex. PolIII' associates with the gamma complex (composed of gamma, delta, delta', psi and chi chains) and with the beta chain to form the complete DNA polymerase III complex.</text>
</comment>
<evidence type="ECO:0000313" key="14">
    <source>
        <dbReference type="Proteomes" id="UP000178377"/>
    </source>
</evidence>
<comment type="catalytic activity">
    <reaction evidence="10 11">
        <text>DNA(n) + a 2'-deoxyribonucleoside 5'-triphosphate = DNA(n+1) + diphosphate</text>
        <dbReference type="Rhea" id="RHEA:22508"/>
        <dbReference type="Rhea" id="RHEA-COMP:17339"/>
        <dbReference type="Rhea" id="RHEA-COMP:17340"/>
        <dbReference type="ChEBI" id="CHEBI:33019"/>
        <dbReference type="ChEBI" id="CHEBI:61560"/>
        <dbReference type="ChEBI" id="CHEBI:173112"/>
        <dbReference type="EC" id="2.7.7.7"/>
    </reaction>
</comment>
<evidence type="ECO:0000313" key="13">
    <source>
        <dbReference type="EMBL" id="OGE89262.1"/>
    </source>
</evidence>
<keyword evidence="4 11" id="KW-0235">DNA replication</keyword>
<dbReference type="Pfam" id="PF13177">
    <property type="entry name" value="DNA_pol3_delta2"/>
    <property type="match status" value="1"/>
</dbReference>
<dbReference type="SUPFAM" id="SSF52540">
    <property type="entry name" value="P-loop containing nucleoside triphosphate hydrolases"/>
    <property type="match status" value="1"/>
</dbReference>
<dbReference type="PANTHER" id="PTHR11669">
    <property type="entry name" value="REPLICATION FACTOR C / DNA POLYMERASE III GAMMA-TAU SUBUNIT"/>
    <property type="match status" value="1"/>
</dbReference>
<dbReference type="AlphaFoldDB" id="A0A1F5PHY3"/>
<dbReference type="GO" id="GO:0009360">
    <property type="term" value="C:DNA polymerase III complex"/>
    <property type="evidence" value="ECO:0007669"/>
    <property type="project" value="InterPro"/>
</dbReference>
<organism evidence="13 14">
    <name type="scientific">Candidatus Doudnabacteria bacterium RIFCSPHIGHO2_01_FULL_50_11</name>
    <dbReference type="NCBI Taxonomy" id="1817828"/>
    <lineage>
        <taxon>Bacteria</taxon>
        <taxon>Candidatus Doudnaibacteriota</taxon>
    </lineage>
</organism>
<evidence type="ECO:0000256" key="11">
    <source>
        <dbReference type="RuleBase" id="RU364063"/>
    </source>
</evidence>
<dbReference type="Gene3D" id="3.40.50.300">
    <property type="entry name" value="P-loop containing nucleotide triphosphate hydrolases"/>
    <property type="match status" value="1"/>
</dbReference>
<dbReference type="PANTHER" id="PTHR11669:SF0">
    <property type="entry name" value="PROTEIN STICHEL-LIKE 2"/>
    <property type="match status" value="1"/>
</dbReference>
<keyword evidence="6 11" id="KW-0547">Nucleotide-binding</keyword>
<dbReference type="FunFam" id="3.40.50.300:FF:000014">
    <property type="entry name" value="DNA polymerase III subunit gamma/tau"/>
    <property type="match status" value="1"/>
</dbReference>